<feature type="region of interest" description="Disordered" evidence="6">
    <location>
        <begin position="471"/>
        <end position="655"/>
    </location>
</feature>
<feature type="compositionally biased region" description="Polar residues" evidence="6">
    <location>
        <begin position="644"/>
        <end position="655"/>
    </location>
</feature>
<dbReference type="GO" id="GO:0003700">
    <property type="term" value="F:DNA-binding transcription factor activity"/>
    <property type="evidence" value="ECO:0007669"/>
    <property type="project" value="InterPro"/>
</dbReference>
<feature type="compositionally biased region" description="Polar residues" evidence="6">
    <location>
        <begin position="551"/>
        <end position="568"/>
    </location>
</feature>
<keyword evidence="2" id="KW-0805">Transcription regulation</keyword>
<feature type="compositionally biased region" description="Low complexity" evidence="6">
    <location>
        <begin position="361"/>
        <end position="370"/>
    </location>
</feature>
<feature type="compositionally biased region" description="Acidic residues" evidence="6">
    <location>
        <begin position="615"/>
        <end position="625"/>
    </location>
</feature>
<dbReference type="PROSITE" id="PS50811">
    <property type="entry name" value="WRKY"/>
    <property type="match status" value="1"/>
</dbReference>
<evidence type="ECO:0000313" key="8">
    <source>
        <dbReference type="EMBL" id="KAF9153420.1"/>
    </source>
</evidence>
<feature type="domain" description="WRKY" evidence="7">
    <location>
        <begin position="737"/>
        <end position="795"/>
    </location>
</feature>
<evidence type="ECO:0000256" key="4">
    <source>
        <dbReference type="ARBA" id="ARBA00023163"/>
    </source>
</evidence>
<feature type="compositionally biased region" description="Gly residues" evidence="6">
    <location>
        <begin position="372"/>
        <end position="381"/>
    </location>
</feature>
<comment type="subcellular location">
    <subcellularLocation>
        <location evidence="1">Nucleus</location>
    </subcellularLocation>
</comment>
<proteinExistence type="predicted"/>
<dbReference type="OrthoDB" id="2362414at2759"/>
<accession>A0A9P5S5W2</accession>
<feature type="compositionally biased region" description="Low complexity" evidence="6">
    <location>
        <begin position="183"/>
        <end position="217"/>
    </location>
</feature>
<keyword evidence="3" id="KW-0238">DNA-binding</keyword>
<evidence type="ECO:0000256" key="1">
    <source>
        <dbReference type="ARBA" id="ARBA00004123"/>
    </source>
</evidence>
<dbReference type="InterPro" id="IPR036576">
    <property type="entry name" value="WRKY_dom_sf"/>
</dbReference>
<feature type="region of interest" description="Disordered" evidence="6">
    <location>
        <begin position="183"/>
        <end position="229"/>
    </location>
</feature>
<feature type="compositionally biased region" description="Polar residues" evidence="6">
    <location>
        <begin position="472"/>
        <end position="484"/>
    </location>
</feature>
<keyword evidence="5" id="KW-0539">Nucleus</keyword>
<feature type="region of interest" description="Disordered" evidence="6">
    <location>
        <begin position="805"/>
        <end position="831"/>
    </location>
</feature>
<feature type="compositionally biased region" description="Low complexity" evidence="6">
    <location>
        <begin position="44"/>
        <end position="76"/>
    </location>
</feature>
<evidence type="ECO:0000313" key="9">
    <source>
        <dbReference type="Proteomes" id="UP000748756"/>
    </source>
</evidence>
<feature type="compositionally biased region" description="Low complexity" evidence="6">
    <location>
        <begin position="89"/>
        <end position="104"/>
    </location>
</feature>
<comment type="caution">
    <text evidence="8">The sequence shown here is derived from an EMBL/GenBank/DDBJ whole genome shotgun (WGS) entry which is preliminary data.</text>
</comment>
<dbReference type="Proteomes" id="UP000748756">
    <property type="component" value="Unassembled WGS sequence"/>
</dbReference>
<feature type="region of interest" description="Disordered" evidence="6">
    <location>
        <begin position="667"/>
        <end position="731"/>
    </location>
</feature>
<organism evidence="8 9">
    <name type="scientific">Linnemannia schmuckeri</name>
    <dbReference type="NCBI Taxonomy" id="64567"/>
    <lineage>
        <taxon>Eukaryota</taxon>
        <taxon>Fungi</taxon>
        <taxon>Fungi incertae sedis</taxon>
        <taxon>Mucoromycota</taxon>
        <taxon>Mortierellomycotina</taxon>
        <taxon>Mortierellomycetes</taxon>
        <taxon>Mortierellales</taxon>
        <taxon>Mortierellaceae</taxon>
        <taxon>Linnemannia</taxon>
    </lineage>
</organism>
<dbReference type="GO" id="GO:0005634">
    <property type="term" value="C:nucleus"/>
    <property type="evidence" value="ECO:0007669"/>
    <property type="project" value="UniProtKB-SubCell"/>
</dbReference>
<evidence type="ECO:0000256" key="2">
    <source>
        <dbReference type="ARBA" id="ARBA00023015"/>
    </source>
</evidence>
<feature type="compositionally biased region" description="Low complexity" evidence="6">
    <location>
        <begin position="679"/>
        <end position="688"/>
    </location>
</feature>
<keyword evidence="4" id="KW-0804">Transcription</keyword>
<feature type="compositionally biased region" description="Low complexity" evidence="6">
    <location>
        <begin position="12"/>
        <end position="37"/>
    </location>
</feature>
<feature type="compositionally biased region" description="Low complexity" evidence="6">
    <location>
        <begin position="382"/>
        <end position="407"/>
    </location>
</feature>
<gene>
    <name evidence="8" type="ORF">BG015_003446</name>
</gene>
<protein>
    <recommendedName>
        <fullName evidence="7">WRKY domain-containing protein</fullName>
    </recommendedName>
</protein>
<dbReference type="Pfam" id="PF03106">
    <property type="entry name" value="WRKY"/>
    <property type="match status" value="1"/>
</dbReference>
<feature type="compositionally biased region" description="Low complexity" evidence="6">
    <location>
        <begin position="805"/>
        <end position="814"/>
    </location>
</feature>
<sequence length="831" mass="88695">MNSAQYGYHHYPSPSQAQAQAPQQLSPQLQQQQQQQQHTPDLTSPSHQPQQQQQQLSPQQSPTSSHQQQSPEQQHSAHISLDHALSPTNSNNNISNNSNSNNNHNHIEHPSPSHSNDAQSPVHGDNDQHIMSNAGVPSSNALQSPQGHPTSLLPMPSPALAAATAANTSANSNPTGSRQMIIQQYQNQQQQQQQQQQQHQQHQLGMGGMSMPMQSSASGGGNPGAINTAMMSLQGPSAYLLPSPQSAGASGQPPLPILPPQSPDLDTILAKFANQPDLLKLIIASKTEEDRRWAEEARYRMMDLIMRGENRGLGFMVGYEALGGIPGNMPGMMGMTAKRFMEEGGGGGGGYGQHGMFSSFSSTPGANPGNPGTPGAGGPGQGTSTQGSAGILTMGGSSSTAGTSSAGLPPLYAQTQMPNPFGMGMGGITHGSQTMMGQTMGGNPSGFGQYMDPSLARKRSVTFAGEVHHMRSQSLSSITPNSVGQLGGMSAMLGGMTSSDGFGQQQQQQQHPHQQTSGLQNPQQYQYQGQQQHQQSMHYHQSSPPPPPQFAGNNPYSHQSFGSQNTLPSLHHHGVIRRTSSLSHIGQTQTTVTEQRLAAGRPRNESSASMRTMDDDSDDDSDDEYENHPVTGMGMSSRPGSALSMHNNVGGNGETSLTLEFEDMASVSGNSGQQHDHSGSVTATTTTTKGHHRTSSSISSMGGVQDSGAGSEYKRKRKRREMQPVNKIVDSPEPHIDPYLWKNNGNTTQKKTGCKSIYYKCSNSTAGCTVNKTVTEKEGGGYLTKYRGEHLEDCIRLKKAQQAAQAAQAAAAQNGHHHHHHPHGHMSIKEQ</sequence>
<evidence type="ECO:0000256" key="3">
    <source>
        <dbReference type="ARBA" id="ARBA00023125"/>
    </source>
</evidence>
<feature type="compositionally biased region" description="Polar residues" evidence="6">
    <location>
        <begin position="578"/>
        <end position="594"/>
    </location>
</feature>
<feature type="compositionally biased region" description="Low complexity" evidence="6">
    <location>
        <begin position="504"/>
        <end position="542"/>
    </location>
</feature>
<feature type="compositionally biased region" description="Basic residues" evidence="6">
    <location>
        <begin position="815"/>
        <end position="831"/>
    </location>
</feature>
<keyword evidence="9" id="KW-1185">Reference proteome</keyword>
<dbReference type="SUPFAM" id="SSF118290">
    <property type="entry name" value="WRKY DNA-binding domain"/>
    <property type="match status" value="1"/>
</dbReference>
<dbReference type="InterPro" id="IPR003657">
    <property type="entry name" value="WRKY_dom"/>
</dbReference>
<dbReference type="GO" id="GO:0043565">
    <property type="term" value="F:sequence-specific DNA binding"/>
    <property type="evidence" value="ECO:0007669"/>
    <property type="project" value="InterPro"/>
</dbReference>
<feature type="region of interest" description="Disordered" evidence="6">
    <location>
        <begin position="1"/>
        <end position="156"/>
    </location>
</feature>
<evidence type="ECO:0000256" key="6">
    <source>
        <dbReference type="SAM" id="MobiDB-lite"/>
    </source>
</evidence>
<dbReference type="AlphaFoldDB" id="A0A9P5S5W2"/>
<evidence type="ECO:0000256" key="5">
    <source>
        <dbReference type="ARBA" id="ARBA00023242"/>
    </source>
</evidence>
<dbReference type="EMBL" id="JAAAUQ010000176">
    <property type="protein sequence ID" value="KAF9153420.1"/>
    <property type="molecule type" value="Genomic_DNA"/>
</dbReference>
<feature type="region of interest" description="Disordered" evidence="6">
    <location>
        <begin position="345"/>
        <end position="410"/>
    </location>
</feature>
<feature type="compositionally biased region" description="Polar residues" evidence="6">
    <location>
        <begin position="129"/>
        <end position="148"/>
    </location>
</feature>
<reference evidence="8" key="1">
    <citation type="journal article" date="2020" name="Fungal Divers.">
        <title>Resolving the Mortierellaceae phylogeny through synthesis of multi-gene phylogenetics and phylogenomics.</title>
        <authorList>
            <person name="Vandepol N."/>
            <person name="Liber J."/>
            <person name="Desiro A."/>
            <person name="Na H."/>
            <person name="Kennedy M."/>
            <person name="Barry K."/>
            <person name="Grigoriev I.V."/>
            <person name="Miller A.N."/>
            <person name="O'Donnell K."/>
            <person name="Stajich J.E."/>
            <person name="Bonito G."/>
        </authorList>
    </citation>
    <scope>NUCLEOTIDE SEQUENCE</scope>
    <source>
        <strain evidence="8">NRRL 6426</strain>
    </source>
</reference>
<dbReference type="SMART" id="SM00774">
    <property type="entry name" value="WRKY"/>
    <property type="match status" value="1"/>
</dbReference>
<evidence type="ECO:0000259" key="7">
    <source>
        <dbReference type="PROSITE" id="PS50811"/>
    </source>
</evidence>
<name>A0A9P5S5W2_9FUNG</name>